<dbReference type="RefSeq" id="WP_165143028.1">
    <property type="nucleotide sequence ID" value="NZ_JAALLT010000004.1"/>
</dbReference>
<accession>A0A6M1T460</accession>
<dbReference type="GO" id="GO:0016887">
    <property type="term" value="F:ATP hydrolysis activity"/>
    <property type="evidence" value="ECO:0007669"/>
    <property type="project" value="InterPro"/>
</dbReference>
<dbReference type="SUPFAM" id="SSF55008">
    <property type="entry name" value="HMA, heavy metal-associated domain"/>
    <property type="match status" value="1"/>
</dbReference>
<dbReference type="InterPro" id="IPR023299">
    <property type="entry name" value="ATPase_P-typ_cyto_dom_N"/>
</dbReference>
<dbReference type="GO" id="GO:0043682">
    <property type="term" value="F:P-type divalent copper transporter activity"/>
    <property type="evidence" value="ECO:0007669"/>
    <property type="project" value="TreeGrafter"/>
</dbReference>
<evidence type="ECO:0000256" key="13">
    <source>
        <dbReference type="SAM" id="Phobius"/>
    </source>
</evidence>
<dbReference type="InterPro" id="IPR036412">
    <property type="entry name" value="HAD-like_sf"/>
</dbReference>
<feature type="domain" description="HMA" evidence="14">
    <location>
        <begin position="93"/>
        <end position="159"/>
    </location>
</feature>
<dbReference type="PROSITE" id="PS50846">
    <property type="entry name" value="HMA_2"/>
    <property type="match status" value="1"/>
</dbReference>
<evidence type="ECO:0000256" key="3">
    <source>
        <dbReference type="ARBA" id="ARBA00022448"/>
    </source>
</evidence>
<dbReference type="Pfam" id="PF12156">
    <property type="entry name" value="ATPase-cat_bd"/>
    <property type="match status" value="1"/>
</dbReference>
<gene>
    <name evidence="15" type="ORF">G3570_12890</name>
</gene>
<sequence length="815" mass="89822">MNTDTLTDQRTACFHCGEDCREGTVYIDDKAFCCSGCKMVYEILDENELNTYYCLESQPGISFKKYTNSGRFDYLDDLQVIEKLTDFKNDNYRTVSFYIPNIHCTSCVWLLENLYKLDPGVTKSSVNFMKREISISFRDDETGLRSIVELLASIGYEPELRLEKLDGKKSPSPDRKLWLKMGVAGFAFGNIMLFSFPEYLSGSTLNNQGSFHTLFGILNILLAIPVLFYSAGDYLKSAWAAISQGGINLDVPISMGILALFSRSVYEISTGIGAGYMDSLTGLVFFLLIGRMIQKKTYERLSFDRDYKSYLPISVTVQDENGNERTQSIDRLEEGTTLIIRNRELVPADAELQSEKCFVDYSFITGESEPVEITEGETIYAGGKIIGPAATMQTVKKVSNSYLTKLWNDSAFDDSIQRPAVSSLADRISPHFTLAVLMIAITAGLLWWPVSVEMAITVFTAVLIIACPCALALSTPFTLGSALNIFSRNGLYIKGIEVIEKLAKASSIVFDKTGTLTEADNADVTFHGTPLTSHEKAMIKSAAQHSIHPLSQKIAAGLEEKDLGNVSHFEETVNKGISAEINGIQLRLGSQSFVASHLKEDTIPETAAGRAVSVVHIAIGGHWKGWFEIANSYRSGMEEMLDRFKERLSTYLISGDNDSQQKQFEPYFPAHALRFEQSPEQKLDFIRSLQEDGGNVIMIGDGLNDAGALRQSDFGIALTDNISAFTPACDAILDGNSLSKMNQFLDFSQASIRVIKLSFGLSLLYNIVGLSFAVAGQLSPLVAAILMPLSSISIMIFTTAGTHLAAKNTGLLTWK</sequence>
<dbReference type="InterPro" id="IPR018303">
    <property type="entry name" value="ATPase_P-typ_P_site"/>
</dbReference>
<dbReference type="EMBL" id="JAALLT010000004">
    <property type="protein sequence ID" value="NGP77537.1"/>
    <property type="molecule type" value="Genomic_DNA"/>
</dbReference>
<evidence type="ECO:0000256" key="6">
    <source>
        <dbReference type="ARBA" id="ARBA00022692"/>
    </source>
</evidence>
<keyword evidence="3" id="KW-0813">Transport</keyword>
<dbReference type="InterPro" id="IPR006121">
    <property type="entry name" value="HMA_dom"/>
</dbReference>
<name>A0A6M1T460_9BACT</name>
<dbReference type="NCBIfam" id="TIGR01494">
    <property type="entry name" value="ATPase_P-type"/>
    <property type="match status" value="1"/>
</dbReference>
<dbReference type="CDD" id="cd00371">
    <property type="entry name" value="HMA"/>
    <property type="match status" value="1"/>
</dbReference>
<keyword evidence="12 13" id="KW-0472">Membrane</keyword>
<keyword evidence="7" id="KW-0479">Metal-binding</keyword>
<dbReference type="GO" id="GO:0005886">
    <property type="term" value="C:plasma membrane"/>
    <property type="evidence" value="ECO:0007669"/>
    <property type="project" value="UniProtKB-SubCell"/>
</dbReference>
<evidence type="ECO:0000256" key="4">
    <source>
        <dbReference type="ARBA" id="ARBA00022475"/>
    </source>
</evidence>
<keyword evidence="10 13" id="KW-1133">Transmembrane helix</keyword>
<keyword evidence="4" id="KW-1003">Cell membrane</keyword>
<dbReference type="Pfam" id="PF00702">
    <property type="entry name" value="Hydrolase"/>
    <property type="match status" value="1"/>
</dbReference>
<evidence type="ECO:0000256" key="11">
    <source>
        <dbReference type="ARBA" id="ARBA00023065"/>
    </source>
</evidence>
<dbReference type="PRINTS" id="PR00943">
    <property type="entry name" value="CUATPASE"/>
</dbReference>
<dbReference type="Gene3D" id="3.40.1110.10">
    <property type="entry name" value="Calcium-transporting ATPase, cytoplasmic domain N"/>
    <property type="match status" value="1"/>
</dbReference>
<dbReference type="GO" id="GO:0055070">
    <property type="term" value="P:copper ion homeostasis"/>
    <property type="evidence" value="ECO:0007669"/>
    <property type="project" value="TreeGrafter"/>
</dbReference>
<dbReference type="SUPFAM" id="SSF56784">
    <property type="entry name" value="HAD-like"/>
    <property type="match status" value="1"/>
</dbReference>
<dbReference type="InterPro" id="IPR008250">
    <property type="entry name" value="ATPase_P-typ_transduc_dom_A_sf"/>
</dbReference>
<evidence type="ECO:0000259" key="14">
    <source>
        <dbReference type="PROSITE" id="PS50846"/>
    </source>
</evidence>
<dbReference type="InterPro" id="IPR036163">
    <property type="entry name" value="HMA_dom_sf"/>
</dbReference>
<comment type="similarity">
    <text evidence="2">Belongs to the cation transport ATPase (P-type) (TC 3.A.3) family. Type IB subfamily.</text>
</comment>
<dbReference type="PANTHER" id="PTHR43520:SF5">
    <property type="entry name" value="CATION-TRANSPORTING P-TYPE ATPASE-RELATED"/>
    <property type="match status" value="1"/>
</dbReference>
<comment type="subcellular location">
    <subcellularLocation>
        <location evidence="1">Cell membrane</location>
        <topology evidence="1">Multi-pass membrane protein</topology>
    </subcellularLocation>
</comment>
<feature type="transmembrane region" description="Helical" evidence="13">
    <location>
        <begin position="272"/>
        <end position="290"/>
    </location>
</feature>
<protein>
    <submittedName>
        <fullName evidence="15">HAD-IC family P-type ATPase</fullName>
    </submittedName>
</protein>
<dbReference type="GO" id="GO:0005507">
    <property type="term" value="F:copper ion binding"/>
    <property type="evidence" value="ECO:0007669"/>
    <property type="project" value="TreeGrafter"/>
</dbReference>
<feature type="transmembrane region" description="Helical" evidence="13">
    <location>
        <begin position="781"/>
        <end position="806"/>
    </location>
</feature>
<feature type="transmembrane region" description="Helical" evidence="13">
    <location>
        <begin position="247"/>
        <end position="266"/>
    </location>
</feature>
<evidence type="ECO:0000256" key="10">
    <source>
        <dbReference type="ARBA" id="ARBA00022989"/>
    </source>
</evidence>
<evidence type="ECO:0000256" key="8">
    <source>
        <dbReference type="ARBA" id="ARBA00022842"/>
    </source>
</evidence>
<dbReference type="PANTHER" id="PTHR43520">
    <property type="entry name" value="ATP7, ISOFORM B"/>
    <property type="match status" value="1"/>
</dbReference>
<evidence type="ECO:0000256" key="5">
    <source>
        <dbReference type="ARBA" id="ARBA00022553"/>
    </source>
</evidence>
<evidence type="ECO:0000256" key="7">
    <source>
        <dbReference type="ARBA" id="ARBA00022723"/>
    </source>
</evidence>
<comment type="caution">
    <text evidence="15">The sequence shown here is derived from an EMBL/GenBank/DDBJ whole genome shotgun (WGS) entry which is preliminary data.</text>
</comment>
<evidence type="ECO:0000256" key="12">
    <source>
        <dbReference type="ARBA" id="ARBA00023136"/>
    </source>
</evidence>
<dbReference type="GO" id="GO:0005524">
    <property type="term" value="F:ATP binding"/>
    <property type="evidence" value="ECO:0007669"/>
    <property type="project" value="InterPro"/>
</dbReference>
<keyword evidence="9" id="KW-1278">Translocase</keyword>
<keyword evidence="11" id="KW-0406">Ion transport</keyword>
<dbReference type="Gene3D" id="3.40.50.1000">
    <property type="entry name" value="HAD superfamily/HAD-like"/>
    <property type="match status" value="1"/>
</dbReference>
<evidence type="ECO:0000256" key="2">
    <source>
        <dbReference type="ARBA" id="ARBA00006024"/>
    </source>
</evidence>
<feature type="transmembrane region" description="Helical" evidence="13">
    <location>
        <begin position="456"/>
        <end position="479"/>
    </location>
</feature>
<proteinExistence type="inferred from homology"/>
<feature type="transmembrane region" description="Helical" evidence="13">
    <location>
        <begin position="216"/>
        <end position="235"/>
    </location>
</feature>
<dbReference type="PROSITE" id="PS00154">
    <property type="entry name" value="ATPASE_E1_E2"/>
    <property type="match status" value="1"/>
</dbReference>
<feature type="transmembrane region" description="Helical" evidence="13">
    <location>
        <begin position="432"/>
        <end position="450"/>
    </location>
</feature>
<dbReference type="AlphaFoldDB" id="A0A6M1T460"/>
<keyword evidence="5" id="KW-0597">Phosphoprotein</keyword>
<dbReference type="Pfam" id="PF00403">
    <property type="entry name" value="HMA"/>
    <property type="match status" value="1"/>
</dbReference>
<organism evidence="15 16">
    <name type="scientific">Halalkalibaculum roseum</name>
    <dbReference type="NCBI Taxonomy" id="2709311"/>
    <lineage>
        <taxon>Bacteria</taxon>
        <taxon>Pseudomonadati</taxon>
        <taxon>Balneolota</taxon>
        <taxon>Balneolia</taxon>
        <taxon>Balneolales</taxon>
        <taxon>Balneolaceae</taxon>
        <taxon>Halalkalibaculum</taxon>
    </lineage>
</organism>
<evidence type="ECO:0000313" key="15">
    <source>
        <dbReference type="EMBL" id="NGP77537.1"/>
    </source>
</evidence>
<keyword evidence="8" id="KW-0460">Magnesium</keyword>
<keyword evidence="16" id="KW-1185">Reference proteome</keyword>
<evidence type="ECO:0000256" key="1">
    <source>
        <dbReference type="ARBA" id="ARBA00004651"/>
    </source>
</evidence>
<evidence type="ECO:0000256" key="9">
    <source>
        <dbReference type="ARBA" id="ARBA00022967"/>
    </source>
</evidence>
<dbReference type="InterPro" id="IPR023214">
    <property type="entry name" value="HAD_sf"/>
</dbReference>
<dbReference type="InterPro" id="IPR021993">
    <property type="entry name" value="ATPase-cat-bd"/>
</dbReference>
<dbReference type="SUPFAM" id="SSF81653">
    <property type="entry name" value="Calcium ATPase, transduction domain A"/>
    <property type="match status" value="1"/>
</dbReference>
<feature type="transmembrane region" description="Helical" evidence="13">
    <location>
        <begin position="754"/>
        <end position="775"/>
    </location>
</feature>
<reference evidence="15 16" key="1">
    <citation type="submission" date="2020-02" db="EMBL/GenBank/DDBJ databases">
        <title>Balneolaceae bacterium YR4-1, complete genome.</title>
        <authorList>
            <person name="Li Y."/>
            <person name="Wu S."/>
        </authorList>
    </citation>
    <scope>NUCLEOTIDE SEQUENCE [LARGE SCALE GENOMIC DNA]</scope>
    <source>
        <strain evidence="15 16">YR4-1</strain>
    </source>
</reference>
<keyword evidence="6 13" id="KW-0812">Transmembrane</keyword>
<dbReference type="Proteomes" id="UP000473278">
    <property type="component" value="Unassembled WGS sequence"/>
</dbReference>
<dbReference type="Pfam" id="PF00122">
    <property type="entry name" value="E1-E2_ATPase"/>
    <property type="match status" value="1"/>
</dbReference>
<dbReference type="InterPro" id="IPR059000">
    <property type="entry name" value="ATPase_P-type_domA"/>
</dbReference>
<dbReference type="Gene3D" id="3.30.70.100">
    <property type="match status" value="1"/>
</dbReference>
<feature type="transmembrane region" description="Helical" evidence="13">
    <location>
        <begin position="177"/>
        <end position="196"/>
    </location>
</feature>
<dbReference type="PRINTS" id="PR00119">
    <property type="entry name" value="CATATPASE"/>
</dbReference>
<dbReference type="Gene3D" id="2.70.150.10">
    <property type="entry name" value="Calcium-transporting ATPase, cytoplasmic transduction domain A"/>
    <property type="match status" value="1"/>
</dbReference>
<evidence type="ECO:0000313" key="16">
    <source>
        <dbReference type="Proteomes" id="UP000473278"/>
    </source>
</evidence>
<dbReference type="InterPro" id="IPR001757">
    <property type="entry name" value="P_typ_ATPase"/>
</dbReference>